<dbReference type="RefSeq" id="WP_323580985.1">
    <property type="nucleotide sequence ID" value="NZ_JAYGOJ010000174.1"/>
</dbReference>
<feature type="domain" description="Gfo/Idh/MocA-like oxidoreductase C-terminal" evidence="3">
    <location>
        <begin position="13"/>
        <end position="188"/>
    </location>
</feature>
<keyword evidence="2" id="KW-0560">Oxidoreductase</keyword>
<dbReference type="Proteomes" id="UP001304847">
    <property type="component" value="Unassembled WGS sequence"/>
</dbReference>
<protein>
    <submittedName>
        <fullName evidence="4">Gfo/Idh/MocA family oxidoreductase</fullName>
    </submittedName>
</protein>
<name>A0ABU5WDZ0_AERCA</name>
<evidence type="ECO:0000313" key="5">
    <source>
        <dbReference type="Proteomes" id="UP001304847"/>
    </source>
</evidence>
<organism evidence="4 5">
    <name type="scientific">Aeromonas caviae</name>
    <name type="common">Aeromonas punctata</name>
    <dbReference type="NCBI Taxonomy" id="648"/>
    <lineage>
        <taxon>Bacteria</taxon>
        <taxon>Pseudomonadati</taxon>
        <taxon>Pseudomonadota</taxon>
        <taxon>Gammaproteobacteria</taxon>
        <taxon>Aeromonadales</taxon>
        <taxon>Aeromonadaceae</taxon>
        <taxon>Aeromonas</taxon>
    </lineage>
</organism>
<gene>
    <name evidence="4" type="ORF">VCX44_20785</name>
</gene>
<accession>A0ABU5WDZ0</accession>
<evidence type="ECO:0000313" key="4">
    <source>
        <dbReference type="EMBL" id="MEA9438172.1"/>
    </source>
</evidence>
<proteinExistence type="inferred from homology"/>
<reference evidence="4 5" key="1">
    <citation type="submission" date="2023-12" db="EMBL/GenBank/DDBJ databases">
        <title>Characterization of antibiotic resistance in Aeromonas spp. in hospital effluent.</title>
        <authorList>
            <person name="Negoseki B.R.S."/>
            <person name="Krul D."/>
            <person name="Siqueira A.C."/>
            <person name="Almeida M."/>
            <person name="Mesa D."/>
            <person name="Conte D."/>
            <person name="Dalla-Costa L.M."/>
        </authorList>
    </citation>
    <scope>NUCLEOTIDE SEQUENCE [LARGE SCALE GENOMIC DNA]</scope>
    <source>
        <strain evidence="4 5">36v</strain>
    </source>
</reference>
<evidence type="ECO:0000256" key="1">
    <source>
        <dbReference type="ARBA" id="ARBA00010928"/>
    </source>
</evidence>
<dbReference type="SUPFAM" id="SSF55347">
    <property type="entry name" value="Glyceraldehyde-3-phosphate dehydrogenase-like, C-terminal domain"/>
    <property type="match status" value="1"/>
</dbReference>
<dbReference type="InterPro" id="IPR051317">
    <property type="entry name" value="Gfo/Idh/MocA_oxidoreduct"/>
</dbReference>
<comment type="caution">
    <text evidence="4">The sequence shown here is derived from an EMBL/GenBank/DDBJ whole genome shotgun (WGS) entry which is preliminary data.</text>
</comment>
<evidence type="ECO:0000256" key="2">
    <source>
        <dbReference type="ARBA" id="ARBA00023002"/>
    </source>
</evidence>
<dbReference type="PANTHER" id="PTHR43708:SF5">
    <property type="entry name" value="CONSERVED EXPRESSED OXIDOREDUCTASE (EUROFUNG)-RELATED"/>
    <property type="match status" value="1"/>
</dbReference>
<dbReference type="InterPro" id="IPR004104">
    <property type="entry name" value="Gfo/Idh/MocA-like_OxRdtase_C"/>
</dbReference>
<dbReference type="PANTHER" id="PTHR43708">
    <property type="entry name" value="CONSERVED EXPRESSED OXIDOREDUCTASE (EUROFUNG)"/>
    <property type="match status" value="1"/>
</dbReference>
<sequence>PPAGPRAAPEAGGPGSGLWFDLGPHILDQSLQLFGQPDWLQADLGKQRPGALADDYFHVVLGYGEMRVILHGSCLVSAVMPRFVVHGSQGSFIKFGMDVQEEQLKEGKRPPAADWGVDPAPGQLSQIRDGQLVQQTVAGEAGDYGAYYRGVCAAIRGEGENPVPADEALAVMALLDLARESDQQGRRLPCQKLSD</sequence>
<feature type="non-terminal residue" evidence="4">
    <location>
        <position position="1"/>
    </location>
</feature>
<dbReference type="Pfam" id="PF02894">
    <property type="entry name" value="GFO_IDH_MocA_C"/>
    <property type="match status" value="1"/>
</dbReference>
<evidence type="ECO:0000259" key="3">
    <source>
        <dbReference type="Pfam" id="PF02894"/>
    </source>
</evidence>
<dbReference type="Gene3D" id="3.30.360.10">
    <property type="entry name" value="Dihydrodipicolinate Reductase, domain 2"/>
    <property type="match status" value="1"/>
</dbReference>
<keyword evidence="5" id="KW-1185">Reference proteome</keyword>
<dbReference type="EMBL" id="JAYGOJ010000174">
    <property type="protein sequence ID" value="MEA9438172.1"/>
    <property type="molecule type" value="Genomic_DNA"/>
</dbReference>
<comment type="similarity">
    <text evidence="1">Belongs to the Gfo/Idh/MocA family.</text>
</comment>